<evidence type="ECO:0000313" key="2">
    <source>
        <dbReference type="Proteomes" id="UP001227268"/>
    </source>
</evidence>
<sequence>MSNPTYPVNLKHSGQFHKAYDVSPGVLLISFNSMWREMGKIFHDLRFDNSVRVIVLASESEKIWTAGLDVTSEEGSLTASHNPAHKAMILHEHIKDFQSCISAIEEVTQPVIAAISGLCLGLGIDIACACDVRLVSDQASLGILEVNVGLAADIGTLQRFPKIVGSSSLARELALTGRRFTPSEATSMGFTSRIVPSGRAGVIKEAVEMAKMIASKSPVAVVGTKRLMIHARDHSVQEGLDYTAAWNMSMLQSEDTPKAMAATLQKREAKYDDLPMLPKWAGSGFDVGHTSNGHTIWGGDENSYASEQTPEPRPIGIDRPSGSMGNLSSCCGCGPKRKHVYEPLLLENEREAVSELLHHLENRQTTNFFTGAPLASLTTLSFSDNVDLQRSAALAFAEITEKEVREVGRDTLDPILFLLGSHDTEVQRAASAALGNLAVNPENKLLIVRLGGLEPLIRQMLSPNVEVQCNAVGCITNLATHDENKTKIAKSGALVPLTRLAKSKDMRVQRNATGALLNMTHSDENRHQLVHAGAIPVLVSLLNSPDTDVQYYCTTALSNIAVDAANRKKLAQTEPKLVQSLVALMESRSLKVQCQAALALRNLASDEKYQLEIVKADGLTPLLRLLHSSYLPLILSAAACVRNVSIHPANESPIIDSGFLQPLIELLSFDENEEVQCHAISTLRNLAASSERNKTAIVEAGAVERIKQLVLTAPLVVQSEMTACVAVLALSDDLKPQLLEMGICEVLIPLTNSPSVEVQGNSAAALGNLSSKAAEDYAPFNAVWNQPDGGLHTYLVRFLGSSDQTFQHIAVWTIVQLLEAEDETLTNNIRSSPILLSLIKQLAAAGPGSQDGSPRQGSISDEDDGGSTGESGAGEIAALARRILDLTDGGNVMEGLAHGRPGEQLGLPAWRDEMSL</sequence>
<organism evidence="1 2">
    <name type="scientific">Naganishia friedmannii</name>
    <dbReference type="NCBI Taxonomy" id="89922"/>
    <lineage>
        <taxon>Eukaryota</taxon>
        <taxon>Fungi</taxon>
        <taxon>Dikarya</taxon>
        <taxon>Basidiomycota</taxon>
        <taxon>Agaricomycotina</taxon>
        <taxon>Tremellomycetes</taxon>
        <taxon>Filobasidiales</taxon>
        <taxon>Filobasidiaceae</taxon>
        <taxon>Naganishia</taxon>
    </lineage>
</organism>
<dbReference type="Proteomes" id="UP001227268">
    <property type="component" value="Unassembled WGS sequence"/>
</dbReference>
<keyword evidence="2" id="KW-1185">Reference proteome</keyword>
<accession>A0ACC2W0G5</accession>
<evidence type="ECO:0000313" key="1">
    <source>
        <dbReference type="EMBL" id="KAJ9104536.1"/>
    </source>
</evidence>
<gene>
    <name evidence="1" type="primary">VAC8</name>
    <name evidence="1" type="ORF">QFC21_002032</name>
</gene>
<comment type="caution">
    <text evidence="1">The sequence shown here is derived from an EMBL/GenBank/DDBJ whole genome shotgun (WGS) entry which is preliminary data.</text>
</comment>
<protein>
    <submittedName>
        <fullName evidence="1">Vacuolar protein 8</fullName>
    </submittedName>
</protein>
<dbReference type="EMBL" id="JASBWT010000005">
    <property type="protein sequence ID" value="KAJ9104536.1"/>
    <property type="molecule type" value="Genomic_DNA"/>
</dbReference>
<reference evidence="1" key="1">
    <citation type="submission" date="2023-04" db="EMBL/GenBank/DDBJ databases">
        <title>Draft Genome sequencing of Naganishia species isolated from polar environments using Oxford Nanopore Technology.</title>
        <authorList>
            <person name="Leo P."/>
            <person name="Venkateswaran K."/>
        </authorList>
    </citation>
    <scope>NUCLEOTIDE SEQUENCE</scope>
    <source>
        <strain evidence="1">MNA-CCFEE 5423</strain>
    </source>
</reference>
<proteinExistence type="predicted"/>
<name>A0ACC2W0G5_9TREE</name>